<dbReference type="PANTHER" id="PTHR39583:SF2">
    <property type="entry name" value="TYPE II SECRETION SYSTEM PROTEIN J"/>
    <property type="match status" value="1"/>
</dbReference>
<accession>A0A3B0W861</accession>
<dbReference type="GO" id="GO:0005886">
    <property type="term" value="C:plasma membrane"/>
    <property type="evidence" value="ECO:0007669"/>
    <property type="project" value="UniProtKB-SubCell"/>
</dbReference>
<evidence type="ECO:0000256" key="6">
    <source>
        <dbReference type="ARBA" id="ARBA00022519"/>
    </source>
</evidence>
<comment type="similarity">
    <text evidence="2">Belongs to the GSP J family.</text>
</comment>
<evidence type="ECO:0000256" key="3">
    <source>
        <dbReference type="ARBA" id="ARBA00021539"/>
    </source>
</evidence>
<sequence>MRFVKPCVRCFERITAKKRQQGFTLIELLIALAISTIISALAYQAINGVVNVQTNVQTHSQRMESVQRAVWWLEQDLIQVTPREVLDGMGSSLSAYEYRADLGLEFTRIAQLPTPRATGGLLRVGYQLKDETLYRLTWPVIDRAPDSKPRKIPILTGVKRFELRMLNSKNQWVTSWPSEGNVNVPSVGGENSQPKKISLPKTTEVTLELDDLGVLKRLFMGVS</sequence>
<organism evidence="11">
    <name type="scientific">hydrothermal vent metagenome</name>
    <dbReference type="NCBI Taxonomy" id="652676"/>
    <lineage>
        <taxon>unclassified sequences</taxon>
        <taxon>metagenomes</taxon>
        <taxon>ecological metagenomes</taxon>
    </lineage>
</organism>
<name>A0A3B0W861_9ZZZZ</name>
<evidence type="ECO:0000313" key="11">
    <source>
        <dbReference type="EMBL" id="VAW48610.1"/>
    </source>
</evidence>
<dbReference type="PROSITE" id="PS00409">
    <property type="entry name" value="PROKAR_NTER_METHYL"/>
    <property type="match status" value="1"/>
</dbReference>
<dbReference type="EMBL" id="UOFC01000219">
    <property type="protein sequence ID" value="VAW48610.1"/>
    <property type="molecule type" value="Genomic_DNA"/>
</dbReference>
<dbReference type="AlphaFoldDB" id="A0A3B0W861"/>
<keyword evidence="5" id="KW-0488">Methylation</keyword>
<keyword evidence="7 10" id="KW-0812">Transmembrane</keyword>
<protein>
    <recommendedName>
        <fullName evidence="3">Type II secretion system protein J</fullName>
    </recommendedName>
</protein>
<keyword evidence="6" id="KW-0997">Cell inner membrane</keyword>
<evidence type="ECO:0000256" key="7">
    <source>
        <dbReference type="ARBA" id="ARBA00022692"/>
    </source>
</evidence>
<dbReference type="InterPro" id="IPR012902">
    <property type="entry name" value="N_methyl_site"/>
</dbReference>
<dbReference type="NCBIfam" id="TIGR01711">
    <property type="entry name" value="gspJ"/>
    <property type="match status" value="1"/>
</dbReference>
<dbReference type="InterPro" id="IPR010055">
    <property type="entry name" value="T2SS_protein-GspJ"/>
</dbReference>
<evidence type="ECO:0000256" key="8">
    <source>
        <dbReference type="ARBA" id="ARBA00022989"/>
    </source>
</evidence>
<dbReference type="Pfam" id="PF11612">
    <property type="entry name" value="T2SSJ"/>
    <property type="match status" value="1"/>
</dbReference>
<dbReference type="NCBIfam" id="TIGR02532">
    <property type="entry name" value="IV_pilin_GFxxxE"/>
    <property type="match status" value="1"/>
</dbReference>
<evidence type="ECO:0000256" key="1">
    <source>
        <dbReference type="ARBA" id="ARBA00004377"/>
    </source>
</evidence>
<dbReference type="GO" id="GO:0015628">
    <property type="term" value="P:protein secretion by the type II secretion system"/>
    <property type="evidence" value="ECO:0007669"/>
    <property type="project" value="InterPro"/>
</dbReference>
<proteinExistence type="inferred from homology"/>
<dbReference type="SUPFAM" id="SSF54523">
    <property type="entry name" value="Pili subunits"/>
    <property type="match status" value="1"/>
</dbReference>
<evidence type="ECO:0000256" key="4">
    <source>
        <dbReference type="ARBA" id="ARBA00022475"/>
    </source>
</evidence>
<dbReference type="InterPro" id="IPR045584">
    <property type="entry name" value="Pilin-like"/>
</dbReference>
<evidence type="ECO:0000256" key="2">
    <source>
        <dbReference type="ARBA" id="ARBA00011084"/>
    </source>
</evidence>
<keyword evidence="8 10" id="KW-1133">Transmembrane helix</keyword>
<dbReference type="Gene3D" id="3.10.610.10">
    <property type="entry name" value="GSPII I/J protein-like"/>
    <property type="match status" value="1"/>
</dbReference>
<reference evidence="11" key="1">
    <citation type="submission" date="2018-06" db="EMBL/GenBank/DDBJ databases">
        <authorList>
            <person name="Zhirakovskaya E."/>
        </authorList>
    </citation>
    <scope>NUCLEOTIDE SEQUENCE</scope>
</reference>
<comment type="subcellular location">
    <subcellularLocation>
        <location evidence="1">Cell inner membrane</location>
        <topology evidence="1">Single-pass membrane protein</topology>
    </subcellularLocation>
</comment>
<gene>
    <name evidence="11" type="ORF">MNBD_GAMMA03-90</name>
</gene>
<dbReference type="Gene3D" id="2.10.70.20">
    <property type="entry name" value="gspk-gspi-gspj complex like domains"/>
    <property type="match status" value="1"/>
</dbReference>
<evidence type="ECO:0000256" key="10">
    <source>
        <dbReference type="SAM" id="Phobius"/>
    </source>
</evidence>
<keyword evidence="9 10" id="KW-0472">Membrane</keyword>
<feature type="transmembrane region" description="Helical" evidence="10">
    <location>
        <begin position="21"/>
        <end position="43"/>
    </location>
</feature>
<evidence type="ECO:0000256" key="9">
    <source>
        <dbReference type="ARBA" id="ARBA00023136"/>
    </source>
</evidence>
<dbReference type="GO" id="GO:0015627">
    <property type="term" value="C:type II protein secretion system complex"/>
    <property type="evidence" value="ECO:0007669"/>
    <property type="project" value="InterPro"/>
</dbReference>
<dbReference type="PANTHER" id="PTHR39583">
    <property type="entry name" value="TYPE II SECRETION SYSTEM PROTEIN J-RELATED"/>
    <property type="match status" value="1"/>
</dbReference>
<dbReference type="Pfam" id="PF07963">
    <property type="entry name" value="N_methyl"/>
    <property type="match status" value="1"/>
</dbReference>
<keyword evidence="4" id="KW-1003">Cell membrane</keyword>
<dbReference type="InterPro" id="IPR051621">
    <property type="entry name" value="T2SS_protein_J"/>
</dbReference>
<evidence type="ECO:0000256" key="5">
    <source>
        <dbReference type="ARBA" id="ARBA00022481"/>
    </source>
</evidence>